<dbReference type="SUPFAM" id="SSF53067">
    <property type="entry name" value="Actin-like ATPase domain"/>
    <property type="match status" value="1"/>
</dbReference>
<proteinExistence type="inferred from homology"/>
<reference evidence="5" key="1">
    <citation type="journal article" date="2019" name="Int. J. Syst. Evol. Microbiol.">
        <title>The Global Catalogue of Microorganisms (GCM) 10K type strain sequencing project: providing services to taxonomists for standard genome sequencing and annotation.</title>
        <authorList>
            <consortium name="The Broad Institute Genomics Platform"/>
            <consortium name="The Broad Institute Genome Sequencing Center for Infectious Disease"/>
            <person name="Wu L."/>
            <person name="Ma J."/>
        </authorList>
    </citation>
    <scope>NUCLEOTIDE SEQUENCE [LARGE SCALE GENOMIC DNA]</scope>
    <source>
        <strain evidence="5">KCTC 33575</strain>
    </source>
</reference>
<dbReference type="InterPro" id="IPR036390">
    <property type="entry name" value="WH_DNA-bd_sf"/>
</dbReference>
<keyword evidence="5" id="KW-1185">Reference proteome</keyword>
<evidence type="ECO:0000256" key="1">
    <source>
        <dbReference type="ARBA" id="ARBA00002486"/>
    </source>
</evidence>
<dbReference type="Gene3D" id="1.10.10.10">
    <property type="entry name" value="Winged helix-like DNA-binding domain superfamily/Winged helix DNA-binding domain"/>
    <property type="match status" value="1"/>
</dbReference>
<comment type="similarity">
    <text evidence="2">Belongs to the ROK (NagC/XylR) family.</text>
</comment>
<evidence type="ECO:0000256" key="3">
    <source>
        <dbReference type="ARBA" id="ARBA00022629"/>
    </source>
</evidence>
<dbReference type="InterPro" id="IPR000600">
    <property type="entry name" value="ROK"/>
</dbReference>
<dbReference type="EMBL" id="JBHUOQ010000001">
    <property type="protein sequence ID" value="MFD2830429.1"/>
    <property type="molecule type" value="Genomic_DNA"/>
</dbReference>
<evidence type="ECO:0000256" key="2">
    <source>
        <dbReference type="ARBA" id="ARBA00006479"/>
    </source>
</evidence>
<keyword evidence="3" id="KW-0859">Xylose metabolism</keyword>
<evidence type="ECO:0000313" key="4">
    <source>
        <dbReference type="EMBL" id="MFD2830429.1"/>
    </source>
</evidence>
<dbReference type="SUPFAM" id="SSF46785">
    <property type="entry name" value="Winged helix' DNA-binding domain"/>
    <property type="match status" value="1"/>
</dbReference>
<name>A0ABW5WYD5_9STAP</name>
<dbReference type="InterPro" id="IPR043129">
    <property type="entry name" value="ATPase_NBD"/>
</dbReference>
<dbReference type="PANTHER" id="PTHR18964:SF149">
    <property type="entry name" value="BIFUNCTIONAL UDP-N-ACETYLGLUCOSAMINE 2-EPIMERASE_N-ACETYLMANNOSAMINE KINASE"/>
    <property type="match status" value="1"/>
</dbReference>
<accession>A0ABW5WYD5</accession>
<dbReference type="InterPro" id="IPR036388">
    <property type="entry name" value="WH-like_DNA-bd_sf"/>
</dbReference>
<comment type="function">
    <text evidence="1">Transcriptional repressor of xylose-utilizing enzymes.</text>
</comment>
<organism evidence="4 5">
    <name type="scientific">Corticicoccus populi</name>
    <dbReference type="NCBI Taxonomy" id="1812821"/>
    <lineage>
        <taxon>Bacteria</taxon>
        <taxon>Bacillati</taxon>
        <taxon>Bacillota</taxon>
        <taxon>Bacilli</taxon>
        <taxon>Bacillales</taxon>
        <taxon>Staphylococcaceae</taxon>
        <taxon>Corticicoccus</taxon>
    </lineage>
</organism>
<protein>
    <submittedName>
        <fullName evidence="4">ROK family protein</fullName>
    </submittedName>
</protein>
<dbReference type="Proteomes" id="UP001597519">
    <property type="component" value="Unassembled WGS sequence"/>
</dbReference>
<comment type="caution">
    <text evidence="4">The sequence shown here is derived from an EMBL/GenBank/DDBJ whole genome shotgun (WGS) entry which is preliminary data.</text>
</comment>
<dbReference type="PANTHER" id="PTHR18964">
    <property type="entry name" value="ROK (REPRESSOR, ORF, KINASE) FAMILY"/>
    <property type="match status" value="1"/>
</dbReference>
<dbReference type="RefSeq" id="WP_377773347.1">
    <property type="nucleotide sequence ID" value="NZ_JBHUOQ010000001.1"/>
</dbReference>
<dbReference type="Pfam" id="PF00480">
    <property type="entry name" value="ROK"/>
    <property type="match status" value="1"/>
</dbReference>
<evidence type="ECO:0000313" key="5">
    <source>
        <dbReference type="Proteomes" id="UP001597519"/>
    </source>
</evidence>
<sequence>MSRESSKIRRNNSDKIMKMMFHKRKAVKAEMSEVAGISVVTINSLVSELVAENHLIRGAYQKQETGRPAMEYHFNYDKVFYLLISIQEKQDNQPERELEAVIKVVNMEGTEVISSKKYFNDISIKSIGDIIDEYTHEKYEIGKIGISIPGKISNGVITSSWYGRFDGWNIKKALHEVTHLPIEIQNDAHIITMGICLEKDIPLDQSIVGFFYPEKSMPGITIFSKNQLIEGRNGLAGEAKYLPMLMDRKTPDTAVELADNLSKIMAVYNVVIAPDVFIIATQNVDEDMIKAAIENDKDIQRQPNAPEICFGSHFQNSITHGLLWLVTKDTIYKMN</sequence>
<keyword evidence="3" id="KW-0119">Carbohydrate metabolism</keyword>
<dbReference type="Gene3D" id="3.30.420.40">
    <property type="match status" value="2"/>
</dbReference>
<gene>
    <name evidence="4" type="ORF">ACFSX4_08075</name>
</gene>